<evidence type="ECO:0008006" key="3">
    <source>
        <dbReference type="Google" id="ProtNLM"/>
    </source>
</evidence>
<dbReference type="InterPro" id="IPR027417">
    <property type="entry name" value="P-loop_NTPase"/>
</dbReference>
<keyword evidence="2" id="KW-1185">Reference proteome</keyword>
<dbReference type="Proteomes" id="UP001286174">
    <property type="component" value="Unassembled WGS sequence"/>
</dbReference>
<dbReference type="Gene3D" id="3.40.50.300">
    <property type="entry name" value="P-loop containing nucleotide triphosphate hydrolases"/>
    <property type="match status" value="2"/>
</dbReference>
<evidence type="ECO:0000313" key="2">
    <source>
        <dbReference type="Proteomes" id="UP001286174"/>
    </source>
</evidence>
<reference evidence="1 2" key="1">
    <citation type="submission" date="2022-03" db="EMBL/GenBank/DDBJ databases">
        <title>Novel taxa within the pig intestine.</title>
        <authorList>
            <person name="Wylensek D."/>
            <person name="Bishof K."/>
            <person name="Afrizal A."/>
            <person name="Clavel T."/>
        </authorList>
    </citation>
    <scope>NUCLEOTIDE SEQUENCE [LARGE SCALE GENOMIC DNA]</scope>
    <source>
        <strain evidence="1 2">CLA-KB-P133</strain>
    </source>
</reference>
<name>A0AB35U8E4_9FIRM</name>
<comment type="caution">
    <text evidence="1">The sequence shown here is derived from an EMBL/GenBank/DDBJ whole genome shotgun (WGS) entry which is preliminary data.</text>
</comment>
<organism evidence="1 2">
    <name type="scientific">Grylomicrobium aquisgranensis</name>
    <dbReference type="NCBI Taxonomy" id="2926318"/>
    <lineage>
        <taxon>Bacteria</taxon>
        <taxon>Bacillati</taxon>
        <taxon>Bacillota</taxon>
        <taxon>Erysipelotrichia</taxon>
        <taxon>Erysipelotrichales</taxon>
        <taxon>Erysipelotrichaceae</taxon>
        <taxon>Grylomicrobium</taxon>
    </lineage>
</organism>
<dbReference type="AlphaFoldDB" id="A0AB35U8E4"/>
<protein>
    <recommendedName>
        <fullName evidence="3">AAA+ ATPase domain-containing protein</fullName>
    </recommendedName>
</protein>
<proteinExistence type="predicted"/>
<dbReference type="CDD" id="cd01127">
    <property type="entry name" value="TrwB_TraG_TraD_VirD4"/>
    <property type="match status" value="1"/>
</dbReference>
<dbReference type="PANTHER" id="PTHR30121">
    <property type="entry name" value="UNCHARACTERIZED PROTEIN YJGR-RELATED"/>
    <property type="match status" value="1"/>
</dbReference>
<dbReference type="SUPFAM" id="SSF52540">
    <property type="entry name" value="P-loop containing nucleoside triphosphate hydrolases"/>
    <property type="match status" value="1"/>
</dbReference>
<accession>A0AB35U8E4</accession>
<gene>
    <name evidence="1" type="ORF">MOZ60_10405</name>
</gene>
<dbReference type="InterPro" id="IPR051162">
    <property type="entry name" value="T4SS_component"/>
</dbReference>
<dbReference type="EMBL" id="JALBUR010000042">
    <property type="protein sequence ID" value="MDX8420496.1"/>
    <property type="molecule type" value="Genomic_DNA"/>
</dbReference>
<sequence>MTHIEKCEKRELDAAKKNAARMRKKVSTTLRWMDIKQVTEDSVIVARNGSKAVIKGIKLTPNNIFIDQTAEQRQFVEGIRLCLNSAPSTIWFEFVQSPVNVDHWVNDLREERDNESDSACRKMIAADMDKYSDFSKTHREKEFFVLIRNENEKILEKDYADLFRLWNNAGFSPKQLNRRDYYSLISFYFENSLINDYVFSRGLFSYLNTKMEYSAADDAYKEIDTIEMFTAWGDPVINVKPSANMIEKSKLAPTGLKVLPKYMMIGDKYIENILVTSLPPLYALGLLCEFLNDPSIKLYVKLQKSDLNMQKILTKDINDKKRRYDKTHDETEKRKILTELESQQEYINEVINLNDRTHNLTIIFQISADDPTELKDERDKLKARLKVRGFSVTDGLLLQEQLFKLATPLFLTSGMNSTIEENIGVPLTSEGVAGLYPWVYETLNDPKGFLFGEELQNHGKIIFDVFYYLNEPKQARYANRLNGNVIVTGAAGSGKTTAMSLIIRQMIKNKVMTIWIDPENKNEQLTRKYGGTYISWGQKENRINVFDLKPISSDDDSEDQSRMWDTELAVNYVIEDVGNVLKFLFPALSEDALSFVGMLVKKSYAKVGICPDASGSWASFRSKTYEDMPTFSTFDQVLSEEIERRKELAGEEENLRYLNELKRKMQRVLNEWSEYLNGYTTIRLNPSGRMIVSFGTKKLFDSSEELQNALYYIMFGYSWTLCLDDSYKSAFVVDEAHALIHRGNTSRLLSQFVRRSRKYKNVMVIGTQEPHDFADSRIITDGKAIFNNSAYKIVLGMNHDATNDLNKLESINENEAYWIENFGQGDALMIIGGQRRITIHVTPTRNELAEMGAMFL</sequence>
<dbReference type="PANTHER" id="PTHR30121:SF6">
    <property type="entry name" value="SLR6007 PROTEIN"/>
    <property type="match status" value="1"/>
</dbReference>
<evidence type="ECO:0000313" key="1">
    <source>
        <dbReference type="EMBL" id="MDX8420496.1"/>
    </source>
</evidence>